<evidence type="ECO:0000256" key="2">
    <source>
        <dbReference type="ARBA" id="ARBA00006472"/>
    </source>
</evidence>
<comment type="catalytic activity">
    <reaction evidence="1">
        <text>(4aS,6R)-4a-hydroxy-L-erythro-5,6,7,8-tetrahydrobiopterin = (6R)-L-erythro-6,7-dihydrobiopterin + H2O</text>
        <dbReference type="Rhea" id="RHEA:11920"/>
        <dbReference type="ChEBI" id="CHEBI:15377"/>
        <dbReference type="ChEBI" id="CHEBI:15642"/>
        <dbReference type="ChEBI" id="CHEBI:43120"/>
        <dbReference type="EC" id="4.2.1.96"/>
    </reaction>
</comment>
<keyword evidence="4" id="KW-0456">Lyase</keyword>
<keyword evidence="6" id="KW-1185">Reference proteome</keyword>
<evidence type="ECO:0000313" key="5">
    <source>
        <dbReference type="EMBL" id="PJZ24677.1"/>
    </source>
</evidence>
<evidence type="ECO:0000256" key="1">
    <source>
        <dbReference type="ARBA" id="ARBA00001554"/>
    </source>
</evidence>
<proteinExistence type="inferred from homology"/>
<dbReference type="Proteomes" id="UP000232196">
    <property type="component" value="Unassembled WGS sequence"/>
</dbReference>
<reference evidence="5 6" key="1">
    <citation type="submission" date="2017-07" db="EMBL/GenBank/DDBJ databases">
        <title>Leptospira spp. isolated from tropical soils.</title>
        <authorList>
            <person name="Thibeaux R."/>
            <person name="Iraola G."/>
            <person name="Ferres I."/>
            <person name="Bierque E."/>
            <person name="Girault D."/>
            <person name="Soupe-Gilbert M.-E."/>
            <person name="Picardeau M."/>
            <person name="Goarant C."/>
        </authorList>
    </citation>
    <scope>NUCLEOTIDE SEQUENCE [LARGE SCALE GENOMIC DNA]</scope>
    <source>
        <strain evidence="5 6">MCA1-C-A1</strain>
    </source>
</reference>
<dbReference type="PANTHER" id="PTHR12599:SF0">
    <property type="entry name" value="PTERIN-4-ALPHA-CARBINOLAMINE DEHYDRATASE"/>
    <property type="match status" value="1"/>
</dbReference>
<evidence type="ECO:0000256" key="4">
    <source>
        <dbReference type="ARBA" id="ARBA00023239"/>
    </source>
</evidence>
<sequence length="101" mass="11325">MSHLPVPLSLEQIRKELPITWEIVTANEVPKIVRVYKLSQYLEGIKIITALAKLANDIDHHPDMLFSNGSVRVELCTHSLNGLSNFDLQFAISAENLLSNT</sequence>
<dbReference type="Gene3D" id="3.30.1360.20">
    <property type="entry name" value="Transcriptional coactivator/pterin dehydratase"/>
    <property type="match status" value="1"/>
</dbReference>
<dbReference type="GO" id="GO:0006729">
    <property type="term" value="P:tetrahydrobiopterin biosynthetic process"/>
    <property type="evidence" value="ECO:0007669"/>
    <property type="project" value="InterPro"/>
</dbReference>
<comment type="caution">
    <text evidence="5">The sequence shown here is derived from an EMBL/GenBank/DDBJ whole genome shotgun (WGS) entry which is preliminary data.</text>
</comment>
<gene>
    <name evidence="5" type="ORF">CH357_13885</name>
</gene>
<evidence type="ECO:0000256" key="3">
    <source>
        <dbReference type="ARBA" id="ARBA00013252"/>
    </source>
</evidence>
<dbReference type="RefSeq" id="WP_100707375.1">
    <property type="nucleotide sequence ID" value="NZ_NPDL01000006.1"/>
</dbReference>
<accession>A0A2M9XAF8</accession>
<dbReference type="EMBL" id="NPDN01000007">
    <property type="protein sequence ID" value="PJZ24677.1"/>
    <property type="molecule type" value="Genomic_DNA"/>
</dbReference>
<name>A0A2M9XAF8_9LEPT</name>
<organism evidence="5 6">
    <name type="scientific">Leptospira hartskeerlii</name>
    <dbReference type="NCBI Taxonomy" id="2023177"/>
    <lineage>
        <taxon>Bacteria</taxon>
        <taxon>Pseudomonadati</taxon>
        <taxon>Spirochaetota</taxon>
        <taxon>Spirochaetia</taxon>
        <taxon>Leptospirales</taxon>
        <taxon>Leptospiraceae</taxon>
        <taxon>Leptospira</taxon>
    </lineage>
</organism>
<dbReference type="InterPro" id="IPR001533">
    <property type="entry name" value="Pterin_deHydtase"/>
</dbReference>
<dbReference type="EC" id="4.2.1.96" evidence="3"/>
<dbReference type="OrthoDB" id="9800108at2"/>
<dbReference type="Pfam" id="PF01329">
    <property type="entry name" value="Pterin_4a"/>
    <property type="match status" value="1"/>
</dbReference>
<dbReference type="GO" id="GO:0008124">
    <property type="term" value="F:4-alpha-hydroxytetrahydrobiopterin dehydratase activity"/>
    <property type="evidence" value="ECO:0007669"/>
    <property type="project" value="UniProtKB-EC"/>
</dbReference>
<comment type="similarity">
    <text evidence="2">Belongs to the pterin-4-alpha-carbinolamine dehydratase family.</text>
</comment>
<dbReference type="PANTHER" id="PTHR12599">
    <property type="entry name" value="PTERIN-4-ALPHA-CARBINOLAMINE DEHYDRATASE"/>
    <property type="match status" value="1"/>
</dbReference>
<dbReference type="CDD" id="cd00488">
    <property type="entry name" value="PCD_DCoH"/>
    <property type="match status" value="1"/>
</dbReference>
<protein>
    <recommendedName>
        <fullName evidence="3">4a-hydroxytetrahydrobiopterin dehydratase</fullName>
        <ecNumber evidence="3">4.2.1.96</ecNumber>
    </recommendedName>
</protein>
<dbReference type="AlphaFoldDB" id="A0A2M9XAF8"/>
<dbReference type="SUPFAM" id="SSF55248">
    <property type="entry name" value="PCD-like"/>
    <property type="match status" value="1"/>
</dbReference>
<dbReference type="InterPro" id="IPR036428">
    <property type="entry name" value="PCD_sf"/>
</dbReference>
<evidence type="ECO:0000313" key="6">
    <source>
        <dbReference type="Proteomes" id="UP000232196"/>
    </source>
</evidence>